<dbReference type="SUPFAM" id="SSF51556">
    <property type="entry name" value="Metallo-dependent hydrolases"/>
    <property type="match status" value="1"/>
</dbReference>
<dbReference type="InterPro" id="IPR032466">
    <property type="entry name" value="Metal_Hydrolase"/>
</dbReference>
<reference evidence="4 5" key="1">
    <citation type="journal article" date="2017" name="Mycologia">
        <title>Bifiguratus adelaidae, gen. et sp. nov., a new member of Mucoromycotina in endophytic and soil-dwelling habitats.</title>
        <authorList>
            <person name="Torres-Cruz T.J."/>
            <person name="Billingsley Tobias T.L."/>
            <person name="Almatruk M."/>
            <person name="Hesse C."/>
            <person name="Kuske C.R."/>
            <person name="Desiro A."/>
            <person name="Benucci G.M."/>
            <person name="Bonito G."/>
            <person name="Stajich J.E."/>
            <person name="Dunlap C."/>
            <person name="Arnold A.E."/>
            <person name="Porras-Alfaro A."/>
        </authorList>
    </citation>
    <scope>NUCLEOTIDE SEQUENCE [LARGE SCALE GENOMIC DNA]</scope>
    <source>
        <strain evidence="4 5">AZ0501</strain>
    </source>
</reference>
<dbReference type="GO" id="GO:0004038">
    <property type="term" value="F:allantoinase activity"/>
    <property type="evidence" value="ECO:0007669"/>
    <property type="project" value="TreeGrafter"/>
</dbReference>
<keyword evidence="2" id="KW-1133">Transmembrane helix</keyword>
<dbReference type="PANTHER" id="PTHR43668:SF5">
    <property type="entry name" value="AMIDOHYDROLASE 3 DOMAIN-CONTAINING PROTEIN"/>
    <property type="match status" value="1"/>
</dbReference>
<keyword evidence="2" id="KW-0812">Transmembrane</keyword>
<dbReference type="GO" id="GO:0006145">
    <property type="term" value="P:purine nucleobase catabolic process"/>
    <property type="evidence" value="ECO:0007669"/>
    <property type="project" value="TreeGrafter"/>
</dbReference>
<dbReference type="InterPro" id="IPR011059">
    <property type="entry name" value="Metal-dep_hydrolase_composite"/>
</dbReference>
<keyword evidence="2" id="KW-0472">Membrane</keyword>
<evidence type="ECO:0000256" key="1">
    <source>
        <dbReference type="SAM" id="MobiDB-lite"/>
    </source>
</evidence>
<accession>A0A261Y8W8</accession>
<keyword evidence="5" id="KW-1185">Reference proteome</keyword>
<dbReference type="InterPro" id="IPR050138">
    <property type="entry name" value="DHOase/Allantoinase_Hydrolase"/>
</dbReference>
<comment type="caution">
    <text evidence="4">The sequence shown here is derived from an EMBL/GenBank/DDBJ whole genome shotgun (WGS) entry which is preliminary data.</text>
</comment>
<evidence type="ECO:0000313" key="4">
    <source>
        <dbReference type="EMBL" id="OZJ07021.1"/>
    </source>
</evidence>
<protein>
    <recommendedName>
        <fullName evidence="3">Amidohydrolase-related domain-containing protein</fullName>
    </recommendedName>
</protein>
<dbReference type="GO" id="GO:0005737">
    <property type="term" value="C:cytoplasm"/>
    <property type="evidence" value="ECO:0007669"/>
    <property type="project" value="TreeGrafter"/>
</dbReference>
<name>A0A261Y8W8_9FUNG</name>
<dbReference type="PANTHER" id="PTHR43668">
    <property type="entry name" value="ALLANTOINASE"/>
    <property type="match status" value="1"/>
</dbReference>
<dbReference type="InterPro" id="IPR006680">
    <property type="entry name" value="Amidohydro-rel"/>
</dbReference>
<evidence type="ECO:0000256" key="2">
    <source>
        <dbReference type="SAM" id="Phobius"/>
    </source>
</evidence>
<dbReference type="SUPFAM" id="SSF51338">
    <property type="entry name" value="Composite domain of metallo-dependent hydrolases"/>
    <property type="match status" value="2"/>
</dbReference>
<sequence length="955" mass="103821">MHRTGYSETPPPPPKHTARPFSPETHPFYESDDGRASPAWSDDEGMTRKKRVGRSVVFGCFLTVLGALVISVMVLVSRLPGDGMVEQEATISYGSLKHGLAQCTRNGRVLGTVTKRTKNPRAHAGQAPVLLKNAIVWDGLGGVKEDMQVYMADGLIKEVSKNVEVEGDVQEIDVKGHIVGPGLVDMHSHLGVDSWPGLAGTDDTNEMTSPITPYVRTIDAFNPSDKAIPIVVSGGVTTALVLPGSGNLIGGEAFPFKLAQPETLSVEDMLVKAEASNDLPEAHWRYLKMACGENPKRVYGGKGEMPSTRLGSVYKVRKAFQRAQQLKSKQDAWCASAQRFSDRVGFDSLDEASYRRIVGLEEEYPEDLDLEMLIDVLRGHVNVNIHCYETHDLEAIIRVSKEFGFEIRAFHHALDAYRVPEIIKRAGPNITIATFSDLWGSKKEAFQASPYSPKILHDAGINVALKSDHPVLNSQHLIFEAAKSVHYDLPEQVAFSAVTSVPARAMRLDHRIGVLAPGYDADVVVWNQHPFNLAARPLQVYIDGVPQWQWEEVEEIPRDIVSSLSMDQHRVQYKDTTPAMFNDLTNAILYNVSRVLTGRGDIIDRPDKVVLQHGQVVCVGAECEAHTLMDIPRVDGSGYHILPGLIGVGSDMGLIEIDMERSTSDGNVNGDVSDPRQVVYAVDGIKLGGRHLEEAYKGGVLTSITAPIGSGLIKGVSTAFRTGASDHLAESTVIADAVALHVNIGHSAKSSGHPTVSSQIAFLRQLLLDHRDAPANQSNIFRDVAQGFKPLVVHTNNKDEIASIVKLKQMVDPLRVIILGGIEAHYLAGALAKHDIAVILNPVICTPADFDAQGCLTGAPLTNRTSAEILQRAGVLVGVGIPDNSQSRDLAWLGGWASAASEGRLKDIEAYRFITTNIATMFGLVEPQSQEHSLGTVVWDGHPFDMRSKIIATSA</sequence>
<feature type="region of interest" description="Disordered" evidence="1">
    <location>
        <begin position="1"/>
        <end position="46"/>
    </location>
</feature>
<dbReference type="Proteomes" id="UP000242875">
    <property type="component" value="Unassembled WGS sequence"/>
</dbReference>
<evidence type="ECO:0000313" key="5">
    <source>
        <dbReference type="Proteomes" id="UP000242875"/>
    </source>
</evidence>
<evidence type="ECO:0000259" key="3">
    <source>
        <dbReference type="Pfam" id="PF01979"/>
    </source>
</evidence>
<organism evidence="4 5">
    <name type="scientific">Bifiguratus adelaidae</name>
    <dbReference type="NCBI Taxonomy" id="1938954"/>
    <lineage>
        <taxon>Eukaryota</taxon>
        <taxon>Fungi</taxon>
        <taxon>Fungi incertae sedis</taxon>
        <taxon>Mucoromycota</taxon>
        <taxon>Mucoromycotina</taxon>
        <taxon>Endogonomycetes</taxon>
        <taxon>Endogonales</taxon>
        <taxon>Endogonales incertae sedis</taxon>
        <taxon>Bifiguratus</taxon>
    </lineage>
</organism>
<dbReference type="Pfam" id="PF01979">
    <property type="entry name" value="Amidohydro_1"/>
    <property type="match status" value="1"/>
</dbReference>
<feature type="domain" description="Amidohydrolase-related" evidence="3">
    <location>
        <begin position="454"/>
        <end position="544"/>
    </location>
</feature>
<proteinExistence type="predicted"/>
<dbReference type="EMBL" id="MVBO01000001">
    <property type="protein sequence ID" value="OZJ07021.1"/>
    <property type="molecule type" value="Genomic_DNA"/>
</dbReference>
<feature type="transmembrane region" description="Helical" evidence="2">
    <location>
        <begin position="56"/>
        <end position="76"/>
    </location>
</feature>
<dbReference type="AlphaFoldDB" id="A0A261Y8W8"/>
<dbReference type="OrthoDB" id="10258955at2759"/>
<dbReference type="Gene3D" id="3.20.20.140">
    <property type="entry name" value="Metal-dependent hydrolases"/>
    <property type="match status" value="2"/>
</dbReference>
<gene>
    <name evidence="4" type="ORF">BZG36_00014</name>
</gene>